<evidence type="ECO:0000256" key="15">
    <source>
        <dbReference type="SAM" id="SignalP"/>
    </source>
</evidence>
<proteinExistence type="inferred from homology"/>
<evidence type="ECO:0000256" key="7">
    <source>
        <dbReference type="ARBA" id="ARBA00023033"/>
    </source>
</evidence>
<dbReference type="PRINTS" id="PR00792">
    <property type="entry name" value="PEPSIN"/>
</dbReference>
<dbReference type="PANTHER" id="PTHR33353:SF6">
    <property type="entry name" value="ENDOGLUCANASE IV"/>
    <property type="match status" value="1"/>
</dbReference>
<evidence type="ECO:0000256" key="10">
    <source>
        <dbReference type="ARBA" id="ARBA00023326"/>
    </source>
</evidence>
<feature type="signal peptide" evidence="15">
    <location>
        <begin position="1"/>
        <end position="18"/>
    </location>
</feature>
<feature type="region of interest" description="Disordered" evidence="14">
    <location>
        <begin position="255"/>
        <end position="321"/>
    </location>
</feature>
<comment type="similarity">
    <text evidence="11">Belongs to the polysaccharide monooxygenase AA9 family.</text>
</comment>
<comment type="cofactor">
    <cofactor evidence="1">
        <name>Cu(2+)</name>
        <dbReference type="ChEBI" id="CHEBI:29036"/>
    </cofactor>
</comment>
<dbReference type="Gene3D" id="2.40.70.10">
    <property type="entry name" value="Acid Proteases"/>
    <property type="match status" value="2"/>
</dbReference>
<sequence length="726" mass="77500">MKFLLATLAIAPIASVFAHGIVSEATLDGKTYPGWNFNSDNYIQPPPQRIFRKVPGNGPVCDITLIDLQCNGYTAGNFATAPAALSAPVTAGSTVSLKWTLWPDTHFGSTATYLAKCPGDCSTYSPGTAAVWFKIAEAGKISYGTGGLQGRKDKWATDAFVTGAPYTFTIPKSLANGNYIVRHEITALHGAYAYTAGKDGCSQGIQYYPSCFQITVTGGGSATGPANKVSIPGYITPSSPGVVYDGYKNEGSPYPIPGPAVWDGSSGGGSNPTTTQAPPRTTTTTTRAPVTTSTSVRSTTSTRPATTTTTTRATGGTGAPLGADQNWTSFIHYADQSEVEIEWYSETIRIGNVSVSNVTFGAAVKDTVPPGPTTPFFDGIFGLAFPYLNDHEVQPWFHRAVSNSVLPEPIFGLYFYSDPTYRNFTATGQLTLGGYDSAHFSGDLTWHNAVKMYYPFNDKEPVDYGFWALEPQEYRVGEVGWVAAKNVTDFWIVDSGTSWLILPTHMFNALVNATNGVYDTATRNATVSCDLAGFPDVAFVFDGKNYTLTPEDYVELDQTQDPVQCILAATDAEAEDIWEVKAPFVLGAVFLRKYYSAYDIDKKRIGFAPARVDPNDILLNPISTATDVPAFDWIPGLSGPASVETVTEDAETSSVSTEVESATETDEEESGASATSTVWDTEETEGATSGIVSVASVDEIGSQDGIAGDAAARNADFEGALIGMFY</sequence>
<evidence type="ECO:0000256" key="13">
    <source>
        <dbReference type="ARBA" id="ARBA00047174"/>
    </source>
</evidence>
<keyword evidence="7" id="KW-0503">Monooxygenase</keyword>
<evidence type="ECO:0000256" key="6">
    <source>
        <dbReference type="ARBA" id="ARBA00023008"/>
    </source>
</evidence>
<keyword evidence="18" id="KW-1185">Reference proteome</keyword>
<evidence type="ECO:0000256" key="8">
    <source>
        <dbReference type="ARBA" id="ARBA00023157"/>
    </source>
</evidence>
<dbReference type="EC" id="1.14.99.56" evidence="13"/>
<feature type="region of interest" description="Disordered" evidence="14">
    <location>
        <begin position="642"/>
        <end position="685"/>
    </location>
</feature>
<keyword evidence="4" id="KW-0136">Cellulose degradation</keyword>
<accession>A0AAD5X6K3</accession>
<comment type="caution">
    <text evidence="17">The sequence shown here is derived from an EMBL/GenBank/DDBJ whole genome shotgun (WGS) entry which is preliminary data.</text>
</comment>
<keyword evidence="5" id="KW-0560">Oxidoreductase</keyword>
<evidence type="ECO:0000256" key="5">
    <source>
        <dbReference type="ARBA" id="ARBA00023002"/>
    </source>
</evidence>
<keyword evidence="15" id="KW-0732">Signal</keyword>
<dbReference type="Pfam" id="PF00026">
    <property type="entry name" value="Asp"/>
    <property type="match status" value="1"/>
</dbReference>
<dbReference type="InterPro" id="IPR005103">
    <property type="entry name" value="AA9_LPMO"/>
</dbReference>
<gene>
    <name evidence="17" type="primary">CEL1_1</name>
    <name evidence="17" type="ORF">HK097_004191</name>
</gene>
<evidence type="ECO:0000256" key="9">
    <source>
        <dbReference type="ARBA" id="ARBA00023277"/>
    </source>
</evidence>
<keyword evidence="8" id="KW-1015">Disulfide bond</keyword>
<dbReference type="Proteomes" id="UP001212841">
    <property type="component" value="Unassembled WGS sequence"/>
</dbReference>
<dbReference type="InterPro" id="IPR049892">
    <property type="entry name" value="AA9"/>
</dbReference>
<feature type="compositionally biased region" description="Acidic residues" evidence="14">
    <location>
        <begin position="661"/>
        <end position="670"/>
    </location>
</feature>
<dbReference type="CDD" id="cd05471">
    <property type="entry name" value="pepsin_like"/>
    <property type="match status" value="1"/>
</dbReference>
<dbReference type="GO" id="GO:0004190">
    <property type="term" value="F:aspartic-type endopeptidase activity"/>
    <property type="evidence" value="ECO:0007669"/>
    <property type="project" value="InterPro"/>
</dbReference>
<dbReference type="GO" id="GO:0046872">
    <property type="term" value="F:metal ion binding"/>
    <property type="evidence" value="ECO:0007669"/>
    <property type="project" value="UniProtKB-KW"/>
</dbReference>
<dbReference type="PROSITE" id="PS51767">
    <property type="entry name" value="PEPTIDASE_A1"/>
    <property type="match status" value="1"/>
</dbReference>
<dbReference type="Gene3D" id="2.70.50.70">
    <property type="match status" value="1"/>
</dbReference>
<feature type="domain" description="Peptidase A1" evidence="16">
    <location>
        <begin position="262"/>
        <end position="608"/>
    </location>
</feature>
<dbReference type="InterPro" id="IPR001461">
    <property type="entry name" value="Aspartic_peptidase_A1"/>
</dbReference>
<feature type="chain" id="PRO_5041912353" description="lytic cellulose monooxygenase (C4-dehydrogenating)" evidence="15">
    <location>
        <begin position="19"/>
        <end position="726"/>
    </location>
</feature>
<evidence type="ECO:0000256" key="3">
    <source>
        <dbReference type="ARBA" id="ARBA00022723"/>
    </source>
</evidence>
<dbReference type="GO" id="GO:0004497">
    <property type="term" value="F:monooxygenase activity"/>
    <property type="evidence" value="ECO:0007669"/>
    <property type="project" value="UniProtKB-KW"/>
</dbReference>
<evidence type="ECO:0000256" key="1">
    <source>
        <dbReference type="ARBA" id="ARBA00001973"/>
    </source>
</evidence>
<organism evidence="17 18">
    <name type="scientific">Rhizophlyctis rosea</name>
    <dbReference type="NCBI Taxonomy" id="64517"/>
    <lineage>
        <taxon>Eukaryota</taxon>
        <taxon>Fungi</taxon>
        <taxon>Fungi incertae sedis</taxon>
        <taxon>Chytridiomycota</taxon>
        <taxon>Chytridiomycota incertae sedis</taxon>
        <taxon>Chytridiomycetes</taxon>
        <taxon>Rhizophlyctidales</taxon>
        <taxon>Rhizophlyctidaceae</taxon>
        <taxon>Rhizophlyctis</taxon>
    </lineage>
</organism>
<feature type="compositionally biased region" description="Low complexity" evidence="14">
    <location>
        <begin position="272"/>
        <end position="314"/>
    </location>
</feature>
<evidence type="ECO:0000256" key="2">
    <source>
        <dbReference type="ARBA" id="ARBA00007447"/>
    </source>
</evidence>
<dbReference type="GO" id="GO:0006508">
    <property type="term" value="P:proteolysis"/>
    <property type="evidence" value="ECO:0007669"/>
    <property type="project" value="InterPro"/>
</dbReference>
<dbReference type="SUPFAM" id="SSF50630">
    <property type="entry name" value="Acid proteases"/>
    <property type="match status" value="1"/>
</dbReference>
<dbReference type="EMBL" id="JADGJD010000204">
    <property type="protein sequence ID" value="KAJ3053477.1"/>
    <property type="molecule type" value="Genomic_DNA"/>
</dbReference>
<keyword evidence="9" id="KW-0119">Carbohydrate metabolism</keyword>
<evidence type="ECO:0000256" key="11">
    <source>
        <dbReference type="ARBA" id="ARBA00044502"/>
    </source>
</evidence>
<keyword evidence="3" id="KW-0479">Metal-binding</keyword>
<dbReference type="CDD" id="cd21175">
    <property type="entry name" value="LPMO_AA9"/>
    <property type="match status" value="1"/>
</dbReference>
<dbReference type="InterPro" id="IPR021109">
    <property type="entry name" value="Peptidase_aspartic_dom_sf"/>
</dbReference>
<dbReference type="GO" id="GO:0030245">
    <property type="term" value="P:cellulose catabolic process"/>
    <property type="evidence" value="ECO:0007669"/>
    <property type="project" value="UniProtKB-KW"/>
</dbReference>
<keyword evidence="6" id="KW-0186">Copper</keyword>
<comment type="catalytic activity">
    <reaction evidence="12">
        <text>[(1-&gt;4)-beta-D-glucosyl]n+m + reduced acceptor + O2 = 4-dehydro-beta-D-glucosyl-[(1-&gt;4)-beta-D-glucosyl]n-1 + [(1-&gt;4)-beta-D-glucosyl]m + acceptor + H2O.</text>
        <dbReference type="EC" id="1.14.99.56"/>
    </reaction>
</comment>
<reference evidence="17" key="1">
    <citation type="submission" date="2020-05" db="EMBL/GenBank/DDBJ databases">
        <title>Phylogenomic resolution of chytrid fungi.</title>
        <authorList>
            <person name="Stajich J.E."/>
            <person name="Amses K."/>
            <person name="Simmons R."/>
            <person name="Seto K."/>
            <person name="Myers J."/>
            <person name="Bonds A."/>
            <person name="Quandt C.A."/>
            <person name="Barry K."/>
            <person name="Liu P."/>
            <person name="Grigoriev I."/>
            <person name="Longcore J.E."/>
            <person name="James T.Y."/>
        </authorList>
    </citation>
    <scope>NUCLEOTIDE SEQUENCE</scope>
    <source>
        <strain evidence="17">JEL0318</strain>
    </source>
</reference>
<evidence type="ECO:0000259" key="16">
    <source>
        <dbReference type="PROSITE" id="PS51767"/>
    </source>
</evidence>
<evidence type="ECO:0000313" key="17">
    <source>
        <dbReference type="EMBL" id="KAJ3053477.1"/>
    </source>
</evidence>
<evidence type="ECO:0000256" key="4">
    <source>
        <dbReference type="ARBA" id="ARBA00023001"/>
    </source>
</evidence>
<dbReference type="PANTHER" id="PTHR33353">
    <property type="entry name" value="PUTATIVE (AFU_ORTHOLOGUE AFUA_1G12560)-RELATED"/>
    <property type="match status" value="1"/>
</dbReference>
<name>A0AAD5X6K3_9FUNG</name>
<keyword evidence="10" id="KW-0624">Polysaccharide degradation</keyword>
<comment type="similarity">
    <text evidence="2">Belongs to the peptidase A1 family.</text>
</comment>
<dbReference type="Pfam" id="PF03443">
    <property type="entry name" value="AA9"/>
    <property type="match status" value="1"/>
</dbReference>
<protein>
    <recommendedName>
        <fullName evidence="13">lytic cellulose monooxygenase (C4-dehydrogenating)</fullName>
        <ecNumber evidence="13">1.14.99.56</ecNumber>
    </recommendedName>
</protein>
<evidence type="ECO:0000256" key="14">
    <source>
        <dbReference type="SAM" id="MobiDB-lite"/>
    </source>
</evidence>
<dbReference type="InterPro" id="IPR033121">
    <property type="entry name" value="PEPTIDASE_A1"/>
</dbReference>
<evidence type="ECO:0000313" key="18">
    <source>
        <dbReference type="Proteomes" id="UP001212841"/>
    </source>
</evidence>
<dbReference type="AlphaFoldDB" id="A0AAD5X6K3"/>
<dbReference type="InterPro" id="IPR034164">
    <property type="entry name" value="Pepsin-like_dom"/>
</dbReference>
<evidence type="ECO:0000256" key="12">
    <source>
        <dbReference type="ARBA" id="ARBA00045077"/>
    </source>
</evidence>